<reference evidence="8 9" key="1">
    <citation type="journal article" date="2021" name="Sci. Rep.">
        <title>The genome of the diatom Chaetoceros tenuissimus carries an ancient integrated fragment of an extant virus.</title>
        <authorList>
            <person name="Hongo Y."/>
            <person name="Kimura K."/>
            <person name="Takaki Y."/>
            <person name="Yoshida Y."/>
            <person name="Baba S."/>
            <person name="Kobayashi G."/>
            <person name="Nagasaki K."/>
            <person name="Hano T."/>
            <person name="Tomaru Y."/>
        </authorList>
    </citation>
    <scope>NUCLEOTIDE SEQUENCE [LARGE SCALE GENOMIC DNA]</scope>
    <source>
        <strain evidence="8 9">NIES-3715</strain>
    </source>
</reference>
<proteinExistence type="predicted"/>
<name>A0AAD3H6Z6_9STRA</name>
<evidence type="ECO:0000256" key="5">
    <source>
        <dbReference type="SAM" id="MobiDB-lite"/>
    </source>
</evidence>
<feature type="transmembrane region" description="Helical" evidence="6">
    <location>
        <begin position="90"/>
        <end position="110"/>
    </location>
</feature>
<keyword evidence="9" id="KW-1185">Reference proteome</keyword>
<evidence type="ECO:0000256" key="1">
    <source>
        <dbReference type="ARBA" id="ARBA00004141"/>
    </source>
</evidence>
<comment type="subcellular location">
    <subcellularLocation>
        <location evidence="1">Membrane</location>
        <topology evidence="1">Multi-pass membrane protein</topology>
    </subcellularLocation>
</comment>
<gene>
    <name evidence="8" type="ORF">CTEN210_09037</name>
</gene>
<feature type="transmembrane region" description="Helical" evidence="6">
    <location>
        <begin position="46"/>
        <end position="67"/>
    </location>
</feature>
<protein>
    <recommendedName>
        <fullName evidence="7">G-protein coupled receptors family 1 profile domain-containing protein</fullName>
    </recommendedName>
</protein>
<evidence type="ECO:0000313" key="9">
    <source>
        <dbReference type="Proteomes" id="UP001054902"/>
    </source>
</evidence>
<dbReference type="PROSITE" id="PS50262">
    <property type="entry name" value="G_PROTEIN_RECEP_F1_2"/>
    <property type="match status" value="1"/>
</dbReference>
<feature type="transmembrane region" description="Helical" evidence="6">
    <location>
        <begin position="329"/>
        <end position="352"/>
    </location>
</feature>
<evidence type="ECO:0000313" key="8">
    <source>
        <dbReference type="EMBL" id="GFH52561.1"/>
    </source>
</evidence>
<feature type="domain" description="G-protein coupled receptors family 1 profile" evidence="7">
    <location>
        <begin position="24"/>
        <end position="379"/>
    </location>
</feature>
<dbReference type="GO" id="GO:0004930">
    <property type="term" value="F:G protein-coupled receptor activity"/>
    <property type="evidence" value="ECO:0007669"/>
    <property type="project" value="TreeGrafter"/>
</dbReference>
<keyword evidence="3 6" id="KW-1133">Transmembrane helix</keyword>
<feature type="compositionally biased region" description="Polar residues" evidence="5">
    <location>
        <begin position="239"/>
        <end position="258"/>
    </location>
</feature>
<feature type="transmembrane region" description="Helical" evidence="6">
    <location>
        <begin position="358"/>
        <end position="380"/>
    </location>
</feature>
<dbReference type="SUPFAM" id="SSF81321">
    <property type="entry name" value="Family A G protein-coupled receptor-like"/>
    <property type="match status" value="1"/>
</dbReference>
<evidence type="ECO:0000256" key="4">
    <source>
        <dbReference type="ARBA" id="ARBA00023136"/>
    </source>
</evidence>
<feature type="transmembrane region" description="Helical" evidence="6">
    <location>
        <begin position="12"/>
        <end position="34"/>
    </location>
</feature>
<accession>A0AAD3H6Z6</accession>
<dbReference type="GO" id="GO:0007189">
    <property type="term" value="P:adenylate cyclase-activating G protein-coupled receptor signaling pathway"/>
    <property type="evidence" value="ECO:0007669"/>
    <property type="project" value="TreeGrafter"/>
</dbReference>
<dbReference type="Proteomes" id="UP001054902">
    <property type="component" value="Unassembled WGS sequence"/>
</dbReference>
<organism evidence="8 9">
    <name type="scientific">Chaetoceros tenuissimus</name>
    <dbReference type="NCBI Taxonomy" id="426638"/>
    <lineage>
        <taxon>Eukaryota</taxon>
        <taxon>Sar</taxon>
        <taxon>Stramenopiles</taxon>
        <taxon>Ochrophyta</taxon>
        <taxon>Bacillariophyta</taxon>
        <taxon>Coscinodiscophyceae</taxon>
        <taxon>Chaetocerotophycidae</taxon>
        <taxon>Chaetocerotales</taxon>
        <taxon>Chaetocerotaceae</taxon>
        <taxon>Chaetoceros</taxon>
    </lineage>
</organism>
<dbReference type="AlphaFoldDB" id="A0AAD3H6Z6"/>
<dbReference type="PANTHER" id="PTHR23112:SF0">
    <property type="entry name" value="TRANSMEMBRANE PROTEIN 116"/>
    <property type="match status" value="1"/>
</dbReference>
<dbReference type="Gene3D" id="1.20.1070.10">
    <property type="entry name" value="Rhodopsin 7-helix transmembrane proteins"/>
    <property type="match status" value="1"/>
</dbReference>
<sequence>MASQVWIKSAALQVSSGAVSFICSSTLAYYMIKFKRNGLQTPYRRLIFAISVADMMQSISIVLGPFFNDSTVPQAFWAIGNASTCRLDGLLFALGNTASPMYSCFLTVYYYCKLYKKMPNERFAQQVEKWINLFILLFLMVTNIYALGTNSFNSSSVGQFCLYAVTPAGCRQQPDLYGECESSPDPDAIAILSILTSVFIPIACLMISVVLLSILLWKIVLNEKIFSLRSTSARNEIANDAQNEDQTVQQNSVPNESITAEIESGETTSSSNGFRRGKSRIANRLLNLQNQGIVRILVKNLRLRTRGSNLDESTGTASRAYRQEMTVQLILYCCSFLLSYLLFAIVQVMLLMKTLPSLTLYFTTKTLLPLQGLFNIIIFLRPAVRVTRIKRPGTCWIKAYYLVIKNGGESLQERSLVTAVLPQVPIEYPSVQFGVENYVSPWIQSEQGLEDVSKECMYVESSMELSIGNAAFNHSQGWNYVKGGESKDVNNIEDALAGIHHNGLDAIVEDEDDNEEDKEAGDVTI</sequence>
<dbReference type="EMBL" id="BLLK01000045">
    <property type="protein sequence ID" value="GFH52561.1"/>
    <property type="molecule type" value="Genomic_DNA"/>
</dbReference>
<dbReference type="InterPro" id="IPR017452">
    <property type="entry name" value="GPCR_Rhodpsn_7TM"/>
</dbReference>
<dbReference type="PANTHER" id="PTHR23112">
    <property type="entry name" value="G PROTEIN-COUPLED RECEPTOR 157-RELATED"/>
    <property type="match status" value="1"/>
</dbReference>
<feature type="transmembrane region" description="Helical" evidence="6">
    <location>
        <begin position="188"/>
        <end position="217"/>
    </location>
</feature>
<keyword evidence="4 6" id="KW-0472">Membrane</keyword>
<feature type="transmembrane region" description="Helical" evidence="6">
    <location>
        <begin position="130"/>
        <end position="148"/>
    </location>
</feature>
<evidence type="ECO:0000259" key="7">
    <source>
        <dbReference type="PROSITE" id="PS50262"/>
    </source>
</evidence>
<comment type="caution">
    <text evidence="8">The sequence shown here is derived from an EMBL/GenBank/DDBJ whole genome shotgun (WGS) entry which is preliminary data.</text>
</comment>
<evidence type="ECO:0000256" key="6">
    <source>
        <dbReference type="SAM" id="Phobius"/>
    </source>
</evidence>
<feature type="region of interest" description="Disordered" evidence="5">
    <location>
        <begin position="239"/>
        <end position="275"/>
    </location>
</feature>
<evidence type="ECO:0000256" key="3">
    <source>
        <dbReference type="ARBA" id="ARBA00022989"/>
    </source>
</evidence>
<dbReference type="GO" id="GO:0005886">
    <property type="term" value="C:plasma membrane"/>
    <property type="evidence" value="ECO:0007669"/>
    <property type="project" value="TreeGrafter"/>
</dbReference>
<keyword evidence="2 6" id="KW-0812">Transmembrane</keyword>
<evidence type="ECO:0000256" key="2">
    <source>
        <dbReference type="ARBA" id="ARBA00022692"/>
    </source>
</evidence>